<dbReference type="GeneID" id="5547290"/>
<dbReference type="PANTHER" id="PTHR47789:SF1">
    <property type="entry name" value="LAS SEVENTEEN-BINDING PROTEIN 5"/>
    <property type="match status" value="1"/>
</dbReference>
<dbReference type="KEGG" id="vpo:Kpol_2002p37"/>
<dbReference type="OMA" id="YGSVHRQ"/>
<dbReference type="Proteomes" id="UP000000267">
    <property type="component" value="Unassembled WGS sequence"/>
</dbReference>
<dbReference type="OrthoDB" id="10068368at2759"/>
<evidence type="ECO:0008006" key="4">
    <source>
        <dbReference type="Google" id="ProtNLM"/>
    </source>
</evidence>
<dbReference type="RefSeq" id="XP_001646825.1">
    <property type="nucleotide sequence ID" value="XM_001646775.1"/>
</dbReference>
<dbReference type="PANTHER" id="PTHR47789">
    <property type="entry name" value="LAS SEVENTEEN-BINDING PROTEIN 5"/>
    <property type="match status" value="1"/>
</dbReference>
<feature type="compositionally biased region" description="Low complexity" evidence="1">
    <location>
        <begin position="287"/>
        <end position="297"/>
    </location>
</feature>
<name>A7TFF3_VANPO</name>
<dbReference type="InterPro" id="IPR044103">
    <property type="entry name" value="GAT_LSB5"/>
</dbReference>
<dbReference type="AlphaFoldDB" id="A7TFF3"/>
<dbReference type="STRING" id="436907.A7TFF3"/>
<dbReference type="FunCoup" id="A7TFF3">
    <property type="interactions" value="31"/>
</dbReference>
<dbReference type="CDD" id="cd14232">
    <property type="entry name" value="GAT_LSB5"/>
    <property type="match status" value="1"/>
</dbReference>
<dbReference type="eggNOG" id="ENOG502QR8R">
    <property type="taxonomic scope" value="Eukaryota"/>
</dbReference>
<gene>
    <name evidence="2" type="ORF">Kpol_2002p37</name>
</gene>
<dbReference type="GO" id="GO:0006897">
    <property type="term" value="P:endocytosis"/>
    <property type="evidence" value="ECO:0007669"/>
    <property type="project" value="InterPro"/>
</dbReference>
<dbReference type="SUPFAM" id="SSF89009">
    <property type="entry name" value="GAT-like domain"/>
    <property type="match status" value="1"/>
</dbReference>
<accession>A7TFF3</accession>
<evidence type="ECO:0000256" key="1">
    <source>
        <dbReference type="SAM" id="MobiDB-lite"/>
    </source>
</evidence>
<evidence type="ECO:0000313" key="3">
    <source>
        <dbReference type="Proteomes" id="UP000000267"/>
    </source>
</evidence>
<protein>
    <recommendedName>
        <fullName evidence="4">LAS seventeen-binding protein 5</fullName>
    </recommendedName>
</protein>
<proteinExistence type="predicted"/>
<evidence type="ECO:0000313" key="2">
    <source>
        <dbReference type="EMBL" id="EDO18967.1"/>
    </source>
</evidence>
<keyword evidence="3" id="KW-1185">Reference proteome</keyword>
<dbReference type="GO" id="GO:0051666">
    <property type="term" value="P:actin cortical patch localization"/>
    <property type="evidence" value="ECO:0007669"/>
    <property type="project" value="TreeGrafter"/>
</dbReference>
<dbReference type="PhylomeDB" id="A7TFF3"/>
<feature type="compositionally biased region" description="Polar residues" evidence="1">
    <location>
        <begin position="298"/>
        <end position="314"/>
    </location>
</feature>
<dbReference type="EMBL" id="DS480383">
    <property type="protein sequence ID" value="EDO18967.1"/>
    <property type="molecule type" value="Genomic_DNA"/>
</dbReference>
<reference evidence="2 3" key="1">
    <citation type="journal article" date="2007" name="Proc. Natl. Acad. Sci. U.S.A.">
        <title>Independent sorting-out of thousands of duplicated gene pairs in two yeast species descended from a whole-genome duplication.</title>
        <authorList>
            <person name="Scannell D.R."/>
            <person name="Frank A.C."/>
            <person name="Conant G.C."/>
            <person name="Byrne K.P."/>
            <person name="Woolfit M."/>
            <person name="Wolfe K.H."/>
        </authorList>
    </citation>
    <scope>NUCLEOTIDE SEQUENCE [LARGE SCALE GENOMIC DNA]</scope>
    <source>
        <strain evidence="3">ATCC 22028 / DSM 70294 / BCRC 21397 / CBS 2163 / NBRC 10782 / NRRL Y-8283 / UCD 57-17</strain>
    </source>
</reference>
<sequence length="323" mass="37175">MGFLTEHPHTVVSDTIDSLVKTRNDNDLEIRIYDLIDEIRSRYKEEYNENQAEAARKLRKLLKYSDKSEVKRNCFNILDCFITNGIKFEVIYNDSKLLLVLKQSATINKNYARFVYNWYSYIKENGLTDSYCYIGLQDLYNSVKKSASTSSRRTVFDVNKEIPKIKELIADALSVSIALNNALLRLKPGVYSIDDEQSTACFIKAREIRRKILKYLQIIQSGDLLGGLIHANDEIVTSLKKYDAQSGIDEYDKNKYDNSNDDYGFDDNEDGESSYYETDDESTFSRDNNNNNNNNDNVFNKQTNKSNYRSSGGSNPFGDDNMI</sequence>
<dbReference type="InterPro" id="IPR045007">
    <property type="entry name" value="LSB5"/>
</dbReference>
<organism evidence="3">
    <name type="scientific">Vanderwaltozyma polyspora (strain ATCC 22028 / DSM 70294 / BCRC 21397 / CBS 2163 / NBRC 10782 / NRRL Y-8283 / UCD 57-17)</name>
    <name type="common">Kluyveromyces polysporus</name>
    <dbReference type="NCBI Taxonomy" id="436907"/>
    <lineage>
        <taxon>Eukaryota</taxon>
        <taxon>Fungi</taxon>
        <taxon>Dikarya</taxon>
        <taxon>Ascomycota</taxon>
        <taxon>Saccharomycotina</taxon>
        <taxon>Saccharomycetes</taxon>
        <taxon>Saccharomycetales</taxon>
        <taxon>Saccharomycetaceae</taxon>
        <taxon>Vanderwaltozyma</taxon>
    </lineage>
</organism>
<dbReference type="GO" id="GO:0030479">
    <property type="term" value="C:actin cortical patch"/>
    <property type="evidence" value="ECO:0007669"/>
    <property type="project" value="TreeGrafter"/>
</dbReference>
<dbReference type="GO" id="GO:0007015">
    <property type="term" value="P:actin filament organization"/>
    <property type="evidence" value="ECO:0007669"/>
    <property type="project" value="InterPro"/>
</dbReference>
<dbReference type="InParanoid" id="A7TFF3"/>
<dbReference type="HOGENOM" id="CLU_036827_2_0_1"/>
<feature type="compositionally biased region" description="Acidic residues" evidence="1">
    <location>
        <begin position="259"/>
        <end position="282"/>
    </location>
</feature>
<feature type="region of interest" description="Disordered" evidence="1">
    <location>
        <begin position="250"/>
        <end position="323"/>
    </location>
</feature>